<organism evidence="1 2">
    <name type="scientific">Comamonas aquatica DA1877</name>
    <dbReference type="NCBI Taxonomy" id="1457173"/>
    <lineage>
        <taxon>Bacteria</taxon>
        <taxon>Pseudomonadati</taxon>
        <taxon>Pseudomonadota</taxon>
        <taxon>Betaproteobacteria</taxon>
        <taxon>Burkholderiales</taxon>
        <taxon>Comamonadaceae</taxon>
        <taxon>Comamonas</taxon>
    </lineage>
</organism>
<accession>A0A014MTX6</accession>
<dbReference type="Proteomes" id="UP000020766">
    <property type="component" value="Unassembled WGS sequence"/>
</dbReference>
<keyword evidence="2" id="KW-1185">Reference proteome</keyword>
<dbReference type="STRING" id="225991.MA05_01775"/>
<protein>
    <submittedName>
        <fullName evidence="1">Uncharacterized protein</fullName>
    </submittedName>
</protein>
<name>A0A014MTX6_9BURK</name>
<evidence type="ECO:0000313" key="1">
    <source>
        <dbReference type="EMBL" id="EXU81514.1"/>
    </source>
</evidence>
<evidence type="ECO:0000313" key="2">
    <source>
        <dbReference type="Proteomes" id="UP000020766"/>
    </source>
</evidence>
<dbReference type="EMBL" id="JBOK01000002">
    <property type="protein sequence ID" value="EXU81514.1"/>
    <property type="molecule type" value="Genomic_DNA"/>
</dbReference>
<gene>
    <name evidence="1" type="ORF">AX13_06865</name>
</gene>
<dbReference type="RefSeq" id="WP_042412082.1">
    <property type="nucleotide sequence ID" value="NZ_JBOK01000002.1"/>
</dbReference>
<sequence length="105" mass="11445">MNRTQAALIAALTALLGFAGGYFFYAHTMARYDAVSSVCVAMQEAVRLQMLAPEQVRQLGMVTGSTLKRDHRAVADKLSISDHSAREASPQSMCSQFLLGVHQSR</sequence>
<reference evidence="1 2" key="1">
    <citation type="submission" date="2014-01" db="EMBL/GenBank/DDBJ databases">
        <title>Interspecies Systems Biology Uncovers Metabolites Affecting C. elegans Gene Expression and Life History Traits.</title>
        <authorList>
            <person name="Watson E."/>
            <person name="Macneil L.T."/>
            <person name="Ritter A.D."/>
            <person name="Yilmaz L.S."/>
            <person name="Rosebrock A.P."/>
            <person name="Caudy A.A."/>
            <person name="Walhout A.J."/>
        </authorList>
    </citation>
    <scope>NUCLEOTIDE SEQUENCE [LARGE SCALE GENOMIC DNA]</scope>
    <source>
        <strain evidence="1 2">DA1877</strain>
    </source>
</reference>
<dbReference type="PATRIC" id="fig|1457173.3.peg.386"/>
<comment type="caution">
    <text evidence="1">The sequence shown here is derived from an EMBL/GenBank/DDBJ whole genome shotgun (WGS) entry which is preliminary data.</text>
</comment>
<dbReference type="AlphaFoldDB" id="A0A014MTX6"/>
<proteinExistence type="predicted"/>
<dbReference type="GeneID" id="74940305"/>